<dbReference type="EnsemblProtists" id="EKX34610">
    <property type="protein sequence ID" value="EKX34610"/>
    <property type="gene ID" value="GUITHDRAFT_61079"/>
</dbReference>
<dbReference type="PANTHER" id="PTHR43836:SF2">
    <property type="entry name" value="CATECHOL O-METHYLTRANSFERASE 1-RELATED"/>
    <property type="match status" value="1"/>
</dbReference>
<dbReference type="InterPro" id="IPR029063">
    <property type="entry name" value="SAM-dependent_MTases_sf"/>
</dbReference>
<keyword evidence="4" id="KW-0949">S-adenosyl-L-methionine</keyword>
<dbReference type="Pfam" id="PF01596">
    <property type="entry name" value="Methyltransf_3"/>
    <property type="match status" value="1"/>
</dbReference>
<evidence type="ECO:0000256" key="5">
    <source>
        <dbReference type="ARBA" id="ARBA00022939"/>
    </source>
</evidence>
<dbReference type="GO" id="GO:0006584">
    <property type="term" value="P:catecholamine metabolic process"/>
    <property type="evidence" value="ECO:0007669"/>
    <property type="project" value="UniProtKB-KW"/>
</dbReference>
<dbReference type="OMA" id="KWRVHRT"/>
<dbReference type="HOGENOM" id="CLU_050461_3_2_1"/>
<comment type="similarity">
    <text evidence="6">Belongs to the class I-like SAM-binding methyltransferase superfamily. Cation-dependent O-methyltransferase family.</text>
</comment>
<evidence type="ECO:0000256" key="6">
    <source>
        <dbReference type="ARBA" id="ARBA00023453"/>
    </source>
</evidence>
<dbReference type="PaxDb" id="55529-EKX34610"/>
<feature type="non-terminal residue" evidence="7">
    <location>
        <position position="192"/>
    </location>
</feature>
<dbReference type="eggNOG" id="KOG1663">
    <property type="taxonomic scope" value="Eukaryota"/>
</dbReference>
<reference evidence="7 9" key="1">
    <citation type="journal article" date="2012" name="Nature">
        <title>Algal genomes reveal evolutionary mosaicism and the fate of nucleomorphs.</title>
        <authorList>
            <consortium name="DOE Joint Genome Institute"/>
            <person name="Curtis B.A."/>
            <person name="Tanifuji G."/>
            <person name="Burki F."/>
            <person name="Gruber A."/>
            <person name="Irimia M."/>
            <person name="Maruyama S."/>
            <person name="Arias M.C."/>
            <person name="Ball S.G."/>
            <person name="Gile G.H."/>
            <person name="Hirakawa Y."/>
            <person name="Hopkins J.F."/>
            <person name="Kuo A."/>
            <person name="Rensing S.A."/>
            <person name="Schmutz J."/>
            <person name="Symeonidi A."/>
            <person name="Elias M."/>
            <person name="Eveleigh R.J."/>
            <person name="Herman E.K."/>
            <person name="Klute M.J."/>
            <person name="Nakayama T."/>
            <person name="Obornik M."/>
            <person name="Reyes-Prieto A."/>
            <person name="Armbrust E.V."/>
            <person name="Aves S.J."/>
            <person name="Beiko R.G."/>
            <person name="Coutinho P."/>
            <person name="Dacks J.B."/>
            <person name="Durnford D.G."/>
            <person name="Fast N.M."/>
            <person name="Green B.R."/>
            <person name="Grisdale C.J."/>
            <person name="Hempel F."/>
            <person name="Henrissat B."/>
            <person name="Hoppner M.P."/>
            <person name="Ishida K."/>
            <person name="Kim E."/>
            <person name="Koreny L."/>
            <person name="Kroth P.G."/>
            <person name="Liu Y."/>
            <person name="Malik S.B."/>
            <person name="Maier U.G."/>
            <person name="McRose D."/>
            <person name="Mock T."/>
            <person name="Neilson J.A."/>
            <person name="Onodera N.T."/>
            <person name="Poole A.M."/>
            <person name="Pritham E.J."/>
            <person name="Richards T.A."/>
            <person name="Rocap G."/>
            <person name="Roy S.W."/>
            <person name="Sarai C."/>
            <person name="Schaack S."/>
            <person name="Shirato S."/>
            <person name="Slamovits C.H."/>
            <person name="Spencer D.F."/>
            <person name="Suzuki S."/>
            <person name="Worden A.Z."/>
            <person name="Zauner S."/>
            <person name="Barry K."/>
            <person name="Bell C."/>
            <person name="Bharti A.K."/>
            <person name="Crow J.A."/>
            <person name="Grimwood J."/>
            <person name="Kramer R."/>
            <person name="Lindquist E."/>
            <person name="Lucas S."/>
            <person name="Salamov A."/>
            <person name="McFadden G.I."/>
            <person name="Lane C.E."/>
            <person name="Keeling P.J."/>
            <person name="Gray M.W."/>
            <person name="Grigoriev I.V."/>
            <person name="Archibald J.M."/>
        </authorList>
    </citation>
    <scope>NUCLEOTIDE SEQUENCE</scope>
    <source>
        <strain evidence="7 9">CCMP2712</strain>
    </source>
</reference>
<name>L1IFI1_GUITC</name>
<dbReference type="Proteomes" id="UP000011087">
    <property type="component" value="Unassembled WGS sequence"/>
</dbReference>
<keyword evidence="5" id="KW-0128">Catecholamine metabolism</keyword>
<dbReference type="AlphaFoldDB" id="L1IFI1"/>
<dbReference type="GO" id="GO:0032259">
    <property type="term" value="P:methylation"/>
    <property type="evidence" value="ECO:0007669"/>
    <property type="project" value="UniProtKB-KW"/>
</dbReference>
<reference evidence="9" key="2">
    <citation type="submission" date="2012-11" db="EMBL/GenBank/DDBJ databases">
        <authorList>
            <person name="Kuo A."/>
            <person name="Curtis B.A."/>
            <person name="Tanifuji G."/>
            <person name="Burki F."/>
            <person name="Gruber A."/>
            <person name="Irimia M."/>
            <person name="Maruyama S."/>
            <person name="Arias M.C."/>
            <person name="Ball S.G."/>
            <person name="Gile G.H."/>
            <person name="Hirakawa Y."/>
            <person name="Hopkins J.F."/>
            <person name="Rensing S.A."/>
            <person name="Schmutz J."/>
            <person name="Symeonidi A."/>
            <person name="Elias M."/>
            <person name="Eveleigh R.J."/>
            <person name="Herman E.K."/>
            <person name="Klute M.J."/>
            <person name="Nakayama T."/>
            <person name="Obornik M."/>
            <person name="Reyes-Prieto A."/>
            <person name="Armbrust E.V."/>
            <person name="Aves S.J."/>
            <person name="Beiko R.G."/>
            <person name="Coutinho P."/>
            <person name="Dacks J.B."/>
            <person name="Durnford D.G."/>
            <person name="Fast N.M."/>
            <person name="Green B.R."/>
            <person name="Grisdale C."/>
            <person name="Hempe F."/>
            <person name="Henrissat B."/>
            <person name="Hoppner M.P."/>
            <person name="Ishida K.-I."/>
            <person name="Kim E."/>
            <person name="Koreny L."/>
            <person name="Kroth P.G."/>
            <person name="Liu Y."/>
            <person name="Malik S.-B."/>
            <person name="Maier U.G."/>
            <person name="McRose D."/>
            <person name="Mock T."/>
            <person name="Neilson J.A."/>
            <person name="Onodera N.T."/>
            <person name="Poole A.M."/>
            <person name="Pritham E.J."/>
            <person name="Richards T.A."/>
            <person name="Rocap G."/>
            <person name="Roy S.W."/>
            <person name="Sarai C."/>
            <person name="Schaack S."/>
            <person name="Shirato S."/>
            <person name="Slamovits C.H."/>
            <person name="Spencer D.F."/>
            <person name="Suzuki S."/>
            <person name="Worden A.Z."/>
            <person name="Zauner S."/>
            <person name="Barry K."/>
            <person name="Bell C."/>
            <person name="Bharti A.K."/>
            <person name="Crow J.A."/>
            <person name="Grimwood J."/>
            <person name="Kramer R."/>
            <person name="Lindquist E."/>
            <person name="Lucas S."/>
            <person name="Salamov A."/>
            <person name="McFadden G.I."/>
            <person name="Lane C.E."/>
            <person name="Keeling P.J."/>
            <person name="Gray M.W."/>
            <person name="Grigoriev I.V."/>
            <person name="Archibald J.M."/>
        </authorList>
    </citation>
    <scope>NUCLEOTIDE SEQUENCE</scope>
    <source>
        <strain evidence="9">CCMP2712</strain>
    </source>
</reference>
<evidence type="ECO:0000256" key="4">
    <source>
        <dbReference type="ARBA" id="ARBA00022691"/>
    </source>
</evidence>
<dbReference type="KEGG" id="gtt:GUITHDRAFT_61079"/>
<evidence type="ECO:0000313" key="8">
    <source>
        <dbReference type="EnsemblProtists" id="EKX34610"/>
    </source>
</evidence>
<dbReference type="EMBL" id="JH993106">
    <property type="protein sequence ID" value="EKX34610.1"/>
    <property type="molecule type" value="Genomic_DNA"/>
</dbReference>
<sequence length="192" mass="21294">ILPFIFSHASEGNIDEILAAMDEFGKFYPMYKLGSEKGKILEEEIKTRGLSIRTSLEIGTFFGYSAMRTARNLAAGGHLYCIEYNPAHADVASQLIRYAGLQDSVSIVVGLSGDVIPKVADRVKHADFVFLDHNKSLYLPDLKRLQQLNIVGKGTVIAADNVIYPGTPEFLEYVKSGPAWETKLVEADFEYD</sequence>
<keyword evidence="3" id="KW-0808">Transferase</keyword>
<dbReference type="GO" id="GO:0016206">
    <property type="term" value="F:catechol O-methyltransferase activity"/>
    <property type="evidence" value="ECO:0007669"/>
    <property type="project" value="UniProtKB-EC"/>
</dbReference>
<evidence type="ECO:0000256" key="3">
    <source>
        <dbReference type="ARBA" id="ARBA00022679"/>
    </source>
</evidence>
<dbReference type="InterPro" id="IPR002935">
    <property type="entry name" value="SAM_O-MeTrfase"/>
</dbReference>
<dbReference type="PANTHER" id="PTHR43836">
    <property type="entry name" value="CATECHOL O-METHYLTRANSFERASE 1-RELATED"/>
    <property type="match status" value="1"/>
</dbReference>
<dbReference type="Gene3D" id="3.40.50.150">
    <property type="entry name" value="Vaccinia Virus protein VP39"/>
    <property type="match status" value="1"/>
</dbReference>
<evidence type="ECO:0000313" key="7">
    <source>
        <dbReference type="EMBL" id="EKX34610.1"/>
    </source>
</evidence>
<dbReference type="SUPFAM" id="SSF53335">
    <property type="entry name" value="S-adenosyl-L-methionine-dependent methyltransferases"/>
    <property type="match status" value="1"/>
</dbReference>
<protein>
    <recommendedName>
        <fullName evidence="1">catechol O-methyltransferase</fullName>
        <ecNumber evidence="1">2.1.1.6</ecNumber>
    </recommendedName>
</protein>
<gene>
    <name evidence="7" type="ORF">GUITHDRAFT_61079</name>
</gene>
<accession>L1IFI1</accession>
<proteinExistence type="inferred from homology"/>
<evidence type="ECO:0000313" key="9">
    <source>
        <dbReference type="Proteomes" id="UP000011087"/>
    </source>
</evidence>
<organism evidence="7">
    <name type="scientific">Guillardia theta (strain CCMP2712)</name>
    <name type="common">Cryptophyte</name>
    <dbReference type="NCBI Taxonomy" id="905079"/>
    <lineage>
        <taxon>Eukaryota</taxon>
        <taxon>Cryptophyceae</taxon>
        <taxon>Pyrenomonadales</taxon>
        <taxon>Geminigeraceae</taxon>
        <taxon>Guillardia</taxon>
    </lineage>
</organism>
<evidence type="ECO:0000256" key="2">
    <source>
        <dbReference type="ARBA" id="ARBA00022603"/>
    </source>
</evidence>
<dbReference type="RefSeq" id="XP_005821590.1">
    <property type="nucleotide sequence ID" value="XM_005821533.1"/>
</dbReference>
<dbReference type="STRING" id="905079.L1IFI1"/>
<feature type="non-terminal residue" evidence="7">
    <location>
        <position position="1"/>
    </location>
</feature>
<keyword evidence="2" id="KW-0489">Methyltransferase</keyword>
<dbReference type="OrthoDB" id="186626at2759"/>
<dbReference type="EC" id="2.1.1.6" evidence="1"/>
<evidence type="ECO:0000256" key="1">
    <source>
        <dbReference type="ARBA" id="ARBA00012880"/>
    </source>
</evidence>
<reference evidence="8" key="3">
    <citation type="submission" date="2015-06" db="UniProtKB">
        <authorList>
            <consortium name="EnsemblProtists"/>
        </authorList>
    </citation>
    <scope>IDENTIFICATION</scope>
</reference>
<dbReference type="GeneID" id="17291328"/>
<dbReference type="PROSITE" id="PS51682">
    <property type="entry name" value="SAM_OMT_I"/>
    <property type="match status" value="1"/>
</dbReference>
<keyword evidence="9" id="KW-1185">Reference proteome</keyword>